<feature type="region of interest" description="Disordered" evidence="1">
    <location>
        <begin position="58"/>
        <end position="175"/>
    </location>
</feature>
<gene>
    <name evidence="2" type="ORF">FF38_06280</name>
</gene>
<comment type="caution">
    <text evidence="2">The sequence shown here is derived from an EMBL/GenBank/DDBJ whole genome shotgun (WGS) entry which is preliminary data.</text>
</comment>
<evidence type="ECO:0000256" key="1">
    <source>
        <dbReference type="SAM" id="MobiDB-lite"/>
    </source>
</evidence>
<dbReference type="Proteomes" id="UP000037069">
    <property type="component" value="Unassembled WGS sequence"/>
</dbReference>
<keyword evidence="3" id="KW-1185">Reference proteome</keyword>
<feature type="compositionally biased region" description="Polar residues" evidence="1">
    <location>
        <begin position="127"/>
        <end position="142"/>
    </location>
</feature>
<protein>
    <submittedName>
        <fullName evidence="2">Uncharacterized protein</fullName>
    </submittedName>
</protein>
<sequence>MRDQSPRDPTVHQCRLCDRYHSLRFCGVFWRWNQQSVLRCLDDMNTASTPRYLHALRSATPHAPSPKPSPRITAPRGSVQNRLGERHRTNPHRCRPINHQRHRTTSTYHQRHHTIITHRRRPTNNTVRTSQRYQVASPSTQPRRTDNNSTNTRRSNNTNARRSNNNNNNNNTSPTMSNLVISEAIRSLAVVLCVSHTNN</sequence>
<feature type="compositionally biased region" description="Low complexity" evidence="1">
    <location>
        <begin position="147"/>
        <end position="175"/>
    </location>
</feature>
<accession>A0A0L0CFM3</accession>
<name>A0A0L0CFM3_LUCCU</name>
<evidence type="ECO:0000313" key="3">
    <source>
        <dbReference type="Proteomes" id="UP000037069"/>
    </source>
</evidence>
<organism evidence="2 3">
    <name type="scientific">Lucilia cuprina</name>
    <name type="common">Green bottle fly</name>
    <name type="synonym">Australian sheep blowfly</name>
    <dbReference type="NCBI Taxonomy" id="7375"/>
    <lineage>
        <taxon>Eukaryota</taxon>
        <taxon>Metazoa</taxon>
        <taxon>Ecdysozoa</taxon>
        <taxon>Arthropoda</taxon>
        <taxon>Hexapoda</taxon>
        <taxon>Insecta</taxon>
        <taxon>Pterygota</taxon>
        <taxon>Neoptera</taxon>
        <taxon>Endopterygota</taxon>
        <taxon>Diptera</taxon>
        <taxon>Brachycera</taxon>
        <taxon>Muscomorpha</taxon>
        <taxon>Oestroidea</taxon>
        <taxon>Calliphoridae</taxon>
        <taxon>Luciliinae</taxon>
        <taxon>Lucilia</taxon>
    </lineage>
</organism>
<feature type="compositionally biased region" description="Basic residues" evidence="1">
    <location>
        <begin position="89"/>
        <end position="122"/>
    </location>
</feature>
<evidence type="ECO:0000313" key="2">
    <source>
        <dbReference type="EMBL" id="KNC31002.1"/>
    </source>
</evidence>
<dbReference type="AlphaFoldDB" id="A0A0L0CFM3"/>
<dbReference type="EMBL" id="JRES01000467">
    <property type="protein sequence ID" value="KNC31002.1"/>
    <property type="molecule type" value="Genomic_DNA"/>
</dbReference>
<proteinExistence type="predicted"/>
<reference evidence="2 3" key="1">
    <citation type="journal article" date="2015" name="Nat. Commun.">
        <title>Lucilia cuprina genome unlocks parasitic fly biology to underpin future interventions.</title>
        <authorList>
            <person name="Anstead C.A."/>
            <person name="Korhonen P.K."/>
            <person name="Young N.D."/>
            <person name="Hall R.S."/>
            <person name="Jex A.R."/>
            <person name="Murali S.C."/>
            <person name="Hughes D.S."/>
            <person name="Lee S.F."/>
            <person name="Perry T."/>
            <person name="Stroehlein A.J."/>
            <person name="Ansell B.R."/>
            <person name="Breugelmans B."/>
            <person name="Hofmann A."/>
            <person name="Qu J."/>
            <person name="Dugan S."/>
            <person name="Lee S.L."/>
            <person name="Chao H."/>
            <person name="Dinh H."/>
            <person name="Han Y."/>
            <person name="Doddapaneni H.V."/>
            <person name="Worley K.C."/>
            <person name="Muzny D.M."/>
            <person name="Ioannidis P."/>
            <person name="Waterhouse R.M."/>
            <person name="Zdobnov E.M."/>
            <person name="James P.J."/>
            <person name="Bagnall N.H."/>
            <person name="Kotze A.C."/>
            <person name="Gibbs R.A."/>
            <person name="Richards S."/>
            <person name="Batterham P."/>
            <person name="Gasser R.B."/>
        </authorList>
    </citation>
    <scope>NUCLEOTIDE SEQUENCE [LARGE SCALE GENOMIC DNA]</scope>
    <source>
        <strain evidence="2 3">LS</strain>
        <tissue evidence="2">Full body</tissue>
    </source>
</reference>